<dbReference type="Pfam" id="PF13411">
    <property type="entry name" value="MerR_1"/>
    <property type="match status" value="1"/>
</dbReference>
<dbReference type="Pfam" id="PF02607">
    <property type="entry name" value="B12-binding_2"/>
    <property type="match status" value="1"/>
</dbReference>
<dbReference type="PANTHER" id="PTHR30204">
    <property type="entry name" value="REDOX-CYCLING DRUG-SENSING TRANSCRIPTIONAL ACTIVATOR SOXR"/>
    <property type="match status" value="1"/>
</dbReference>
<dbReference type="InterPro" id="IPR036724">
    <property type="entry name" value="Cobalamin-bd_sf"/>
</dbReference>
<dbReference type="SUPFAM" id="SSF52242">
    <property type="entry name" value="Cobalamin (vitamin B12)-binding domain"/>
    <property type="match status" value="1"/>
</dbReference>
<feature type="domain" description="B12-binding" evidence="5">
    <location>
        <begin position="175"/>
        <end position="295"/>
    </location>
</feature>
<evidence type="ECO:0000259" key="5">
    <source>
        <dbReference type="PROSITE" id="PS51332"/>
    </source>
</evidence>
<dbReference type="EMBL" id="JBHSAO010000003">
    <property type="protein sequence ID" value="MFC4023382.1"/>
    <property type="molecule type" value="Genomic_DNA"/>
</dbReference>
<dbReference type="InterPro" id="IPR006158">
    <property type="entry name" value="Cobalamin-bd"/>
</dbReference>
<dbReference type="PANTHER" id="PTHR30204:SF67">
    <property type="entry name" value="HTH-TYPE TRANSCRIPTIONAL REGULATOR MLRA-RELATED"/>
    <property type="match status" value="1"/>
</dbReference>
<keyword evidence="3" id="KW-0804">Transcription</keyword>
<reference evidence="7" key="1">
    <citation type="journal article" date="2019" name="Int. J. Syst. Evol. Microbiol.">
        <title>The Global Catalogue of Microorganisms (GCM) 10K type strain sequencing project: providing services to taxonomists for standard genome sequencing and annotation.</title>
        <authorList>
            <consortium name="The Broad Institute Genomics Platform"/>
            <consortium name="The Broad Institute Genome Sequencing Center for Infectious Disease"/>
            <person name="Wu L."/>
            <person name="Ma J."/>
        </authorList>
    </citation>
    <scope>NUCLEOTIDE SEQUENCE [LARGE SCALE GENOMIC DNA]</scope>
    <source>
        <strain evidence="7">IBRC-M 10703</strain>
    </source>
</reference>
<evidence type="ECO:0000256" key="2">
    <source>
        <dbReference type="ARBA" id="ARBA00023125"/>
    </source>
</evidence>
<keyword evidence="7" id="KW-1185">Reference proteome</keyword>
<dbReference type="Gene3D" id="3.40.50.280">
    <property type="entry name" value="Cobalamin-binding domain"/>
    <property type="match status" value="1"/>
</dbReference>
<proteinExistence type="predicted"/>
<comment type="caution">
    <text evidence="6">The sequence shown here is derived from an EMBL/GenBank/DDBJ whole genome shotgun (WGS) entry which is preliminary data.</text>
</comment>
<sequence length="295" mass="33820">MYNIKAVSKILDMPTVTIRSWETRYNAITPERTASGHREYTEENITDLKWVKEQVQDNGMKVSQAVKQLHSLKEEQIPVSSPSVSEEGNYQAQIEELYQAVLRLDSAKCHVLLDLCFSQFHYRTVFHSIIVPLMYKVGKAWEDGEIHVAQEHMITNLVLQRFMNFFRIFETTSTLPKVMAICPQGEQHQIGLLLFTLFLNEKGYPVTYIGADTPLEGLEGLIKENDIDIIAISTSRKKNEMIIQKYIDFLSVNIPELKFIVGGLGVGGVKIGDRQWNIDSSYDNWSQIMTEVNRK</sequence>
<evidence type="ECO:0000313" key="6">
    <source>
        <dbReference type="EMBL" id="MFC4023382.1"/>
    </source>
</evidence>
<evidence type="ECO:0000259" key="4">
    <source>
        <dbReference type="PROSITE" id="PS50937"/>
    </source>
</evidence>
<dbReference type="PROSITE" id="PS50937">
    <property type="entry name" value="HTH_MERR_2"/>
    <property type="match status" value="1"/>
</dbReference>
<organism evidence="6 7">
    <name type="scientific">Oceanobacillus longus</name>
    <dbReference type="NCBI Taxonomy" id="930120"/>
    <lineage>
        <taxon>Bacteria</taxon>
        <taxon>Bacillati</taxon>
        <taxon>Bacillota</taxon>
        <taxon>Bacilli</taxon>
        <taxon>Bacillales</taxon>
        <taxon>Bacillaceae</taxon>
        <taxon>Oceanobacillus</taxon>
    </lineage>
</organism>
<evidence type="ECO:0000256" key="1">
    <source>
        <dbReference type="ARBA" id="ARBA00023015"/>
    </source>
</evidence>
<dbReference type="Proteomes" id="UP001595772">
    <property type="component" value="Unassembled WGS sequence"/>
</dbReference>
<accession>A0ABV8GXS1</accession>
<dbReference type="RefSeq" id="WP_379495889.1">
    <property type="nucleotide sequence ID" value="NZ_JBHSAO010000003.1"/>
</dbReference>
<dbReference type="CDD" id="cd01104">
    <property type="entry name" value="HTH_MlrA-CarA"/>
    <property type="match status" value="1"/>
</dbReference>
<dbReference type="Gene3D" id="1.10.1240.10">
    <property type="entry name" value="Methionine synthase domain"/>
    <property type="match status" value="1"/>
</dbReference>
<dbReference type="InterPro" id="IPR036594">
    <property type="entry name" value="Meth_synthase_dom"/>
</dbReference>
<dbReference type="InterPro" id="IPR003759">
    <property type="entry name" value="Cbl-bd_cap"/>
</dbReference>
<dbReference type="Gene3D" id="1.10.1660.10">
    <property type="match status" value="1"/>
</dbReference>
<dbReference type="SMART" id="SM00422">
    <property type="entry name" value="HTH_MERR"/>
    <property type="match status" value="1"/>
</dbReference>
<keyword evidence="2" id="KW-0238">DNA-binding</keyword>
<dbReference type="InterPro" id="IPR047057">
    <property type="entry name" value="MerR_fam"/>
</dbReference>
<keyword evidence="1" id="KW-0805">Transcription regulation</keyword>
<dbReference type="InterPro" id="IPR000551">
    <property type="entry name" value="MerR-type_HTH_dom"/>
</dbReference>
<evidence type="ECO:0000313" key="7">
    <source>
        <dbReference type="Proteomes" id="UP001595772"/>
    </source>
</evidence>
<gene>
    <name evidence="6" type="ORF">ACFOUV_06035</name>
</gene>
<protein>
    <submittedName>
        <fullName evidence="6">MerR family transcriptional regulator</fullName>
    </submittedName>
</protein>
<dbReference type="InterPro" id="IPR009061">
    <property type="entry name" value="DNA-bd_dom_put_sf"/>
</dbReference>
<feature type="domain" description="HTH merR-type" evidence="4">
    <location>
        <begin position="1"/>
        <end position="71"/>
    </location>
</feature>
<name>A0ABV8GXS1_9BACI</name>
<evidence type="ECO:0000256" key="3">
    <source>
        <dbReference type="ARBA" id="ARBA00023163"/>
    </source>
</evidence>
<dbReference type="Pfam" id="PF02310">
    <property type="entry name" value="B12-binding"/>
    <property type="match status" value="1"/>
</dbReference>
<dbReference type="PROSITE" id="PS51332">
    <property type="entry name" value="B12_BINDING"/>
    <property type="match status" value="1"/>
</dbReference>
<dbReference type="SUPFAM" id="SSF46955">
    <property type="entry name" value="Putative DNA-binding domain"/>
    <property type="match status" value="1"/>
</dbReference>